<dbReference type="KEGG" id="plyc:GXP70_16480"/>
<keyword evidence="2" id="KW-1185">Reference proteome</keyword>
<evidence type="ECO:0000313" key="2">
    <source>
        <dbReference type="Proteomes" id="UP000476064"/>
    </source>
</evidence>
<protein>
    <submittedName>
        <fullName evidence="1">Uncharacterized protein</fullName>
    </submittedName>
</protein>
<gene>
    <name evidence="1" type="ORF">GXP70_16480</name>
</gene>
<name>A0A6C0FW97_9BACL</name>
<sequence>MPDSLELAEAVRSAIYPLDSRCSAAGGKASAAIRRDNAFDLIGSGDDGIRLASSAVADLFGMTPASQAVQRLFALAQDTRDIVGLRSALRALPASAVLAYGKLVSTLSKLRAPIVVELATPAGLAGETELRPEQLNAAAAYIEETRVDSVYLKVRGSLQGFHPAKKLFRLEGDDGLSYEGGMTAELRKRFAKEAPRIALPLIAEALIERRTTYRPSIEAESTVDVLAELDTDPGENREELLPKLQRLHDRLNAALDSEDGIEQSAPVSAADYEALAELADRLLASNPHKGARRAIEPADLSDMHALLADSRPIARLALSDGLVLAEDDYDADSYDAGQAARAAKRKAIAERQKLAAAAYADSVKLAGRLLRIIDSLLDDAP</sequence>
<organism evidence="1 2">
    <name type="scientific">Paenibacillus lycopersici</name>
    <dbReference type="NCBI Taxonomy" id="2704462"/>
    <lineage>
        <taxon>Bacteria</taxon>
        <taxon>Bacillati</taxon>
        <taxon>Bacillota</taxon>
        <taxon>Bacilli</taxon>
        <taxon>Bacillales</taxon>
        <taxon>Paenibacillaceae</taxon>
        <taxon>Paenibacillus</taxon>
    </lineage>
</organism>
<dbReference type="Proteomes" id="UP000476064">
    <property type="component" value="Chromosome"/>
</dbReference>
<reference evidence="1 2" key="1">
    <citation type="submission" date="2020-01" db="EMBL/GenBank/DDBJ databases">
        <title>Paenibacillus sp. nov., isolated from tomato rhizosphere.</title>
        <authorList>
            <person name="Weon H.-Y."/>
            <person name="Lee S.A."/>
        </authorList>
    </citation>
    <scope>NUCLEOTIDE SEQUENCE [LARGE SCALE GENOMIC DNA]</scope>
    <source>
        <strain evidence="1 2">12200R-189</strain>
    </source>
</reference>
<proteinExistence type="predicted"/>
<dbReference type="AlphaFoldDB" id="A0A6C0FW97"/>
<evidence type="ECO:0000313" key="1">
    <source>
        <dbReference type="EMBL" id="QHT61398.1"/>
    </source>
</evidence>
<accession>A0A6C0FW97</accession>
<dbReference type="RefSeq" id="WP_162357837.1">
    <property type="nucleotide sequence ID" value="NZ_CP048209.1"/>
</dbReference>
<dbReference type="EMBL" id="CP048209">
    <property type="protein sequence ID" value="QHT61398.1"/>
    <property type="molecule type" value="Genomic_DNA"/>
</dbReference>